<comment type="caution">
    <text evidence="1">The sequence shown here is derived from an EMBL/GenBank/DDBJ whole genome shotgun (WGS) entry which is preliminary data.</text>
</comment>
<accession>A0A4U5P721</accession>
<dbReference type="EMBL" id="AZBU02000002">
    <property type="protein sequence ID" value="TKR92122.1"/>
    <property type="molecule type" value="Genomic_DNA"/>
</dbReference>
<sequence length="75" mass="8676">METAGVFMTHFELQMAAIALNINIFVYTPRDGKWTPYTIETSAPARIRKSPPYDERPTCLIRLDDLHFEPVYDIS</sequence>
<reference evidence="1" key="2">
    <citation type="journal article" date="2015" name="Genome Biol.">
        <title>Comparative genomics of Steinernema reveals deeply conserved gene regulatory networks.</title>
        <authorList>
            <person name="Dillman A.R."/>
            <person name="Macchietto M."/>
            <person name="Porter C.F."/>
            <person name="Rogers A."/>
            <person name="Williams B."/>
            <person name="Antoshechkin I."/>
            <person name="Lee M.M."/>
            <person name="Goodwin Z."/>
            <person name="Lu X."/>
            <person name="Lewis E.E."/>
            <person name="Goodrich-Blair H."/>
            <person name="Stock S.P."/>
            <person name="Adams B.J."/>
            <person name="Sternberg P.W."/>
            <person name="Mortazavi A."/>
        </authorList>
    </citation>
    <scope>NUCLEOTIDE SEQUENCE [LARGE SCALE GENOMIC DNA]</scope>
    <source>
        <strain evidence="1">ALL</strain>
    </source>
</reference>
<reference evidence="1" key="3">
    <citation type="journal article" date="2019" name="G3 (Bethesda)">
        <title>Hybrid Assembly of the Genome of the Entomopathogenic Nematode Steinernema carpocapsae Identifies the X-Chromosome.</title>
        <authorList>
            <person name="Serra L."/>
            <person name="Macchietto M."/>
            <person name="Macias-Munoz A."/>
            <person name="McGill C.J."/>
            <person name="Rodriguez I.M."/>
            <person name="Rodriguez B."/>
            <person name="Murad R."/>
            <person name="Mortazavi A."/>
        </authorList>
    </citation>
    <scope>NUCLEOTIDE SEQUENCE</scope>
    <source>
        <strain evidence="1">ALL</strain>
    </source>
</reference>
<dbReference type="AlphaFoldDB" id="A0A4U5P721"/>
<dbReference type="Gene3D" id="3.90.70.80">
    <property type="match status" value="1"/>
</dbReference>
<evidence type="ECO:0000313" key="1">
    <source>
        <dbReference type="EMBL" id="TKR92122.1"/>
    </source>
</evidence>
<evidence type="ECO:0008006" key="2">
    <source>
        <dbReference type="Google" id="ProtNLM"/>
    </source>
</evidence>
<gene>
    <name evidence="1" type="ORF">L596_006836</name>
</gene>
<protein>
    <recommendedName>
        <fullName evidence="2">OTU domain-containing protein</fullName>
    </recommendedName>
</protein>
<proteinExistence type="predicted"/>
<dbReference type="OrthoDB" id="409956at2759"/>
<reference evidence="1" key="1">
    <citation type="submission" date="2013-11" db="EMBL/GenBank/DDBJ databases">
        <authorList>
            <person name="Sternberg P."/>
            <person name="Dillman A."/>
            <person name="Macchietto M."/>
        </authorList>
    </citation>
    <scope>NUCLEOTIDE SEQUENCE</scope>
    <source>
        <strain evidence="1">ALL</strain>
    </source>
</reference>
<organism evidence="1">
    <name type="scientific">Steinernema carpocapsae</name>
    <name type="common">Entomopathogenic nematode</name>
    <dbReference type="NCBI Taxonomy" id="34508"/>
    <lineage>
        <taxon>Eukaryota</taxon>
        <taxon>Metazoa</taxon>
        <taxon>Ecdysozoa</taxon>
        <taxon>Nematoda</taxon>
        <taxon>Chromadorea</taxon>
        <taxon>Rhabditida</taxon>
        <taxon>Tylenchina</taxon>
        <taxon>Panagrolaimomorpha</taxon>
        <taxon>Strongyloidoidea</taxon>
        <taxon>Steinernematidae</taxon>
        <taxon>Steinernema</taxon>
    </lineage>
</organism>
<name>A0A4U5P721_STECR</name>